<keyword evidence="2" id="KW-1185">Reference proteome</keyword>
<evidence type="ECO:0008006" key="3">
    <source>
        <dbReference type="Google" id="ProtNLM"/>
    </source>
</evidence>
<evidence type="ECO:0000313" key="2">
    <source>
        <dbReference type="Proteomes" id="UP001157914"/>
    </source>
</evidence>
<protein>
    <recommendedName>
        <fullName evidence="3">PilZ domain-containing protein</fullName>
    </recommendedName>
</protein>
<dbReference type="Proteomes" id="UP001157914">
    <property type="component" value="Unassembled WGS sequence"/>
</dbReference>
<gene>
    <name evidence="1" type="ORF">SAMN06265374_0341</name>
</gene>
<organism evidence="1 2">
    <name type="scientific">Roseibium denhamense</name>
    <dbReference type="NCBI Taxonomy" id="76305"/>
    <lineage>
        <taxon>Bacteria</taxon>
        <taxon>Pseudomonadati</taxon>
        <taxon>Pseudomonadota</taxon>
        <taxon>Alphaproteobacteria</taxon>
        <taxon>Hyphomicrobiales</taxon>
        <taxon>Stappiaceae</taxon>
        <taxon>Roseibium</taxon>
    </lineage>
</organism>
<accession>A0ABY1N6G9</accession>
<dbReference type="EMBL" id="FXTT01000001">
    <property type="protein sequence ID" value="SMP01185.1"/>
    <property type="molecule type" value="Genomic_DNA"/>
</dbReference>
<proteinExistence type="predicted"/>
<evidence type="ECO:0000313" key="1">
    <source>
        <dbReference type="EMBL" id="SMP01185.1"/>
    </source>
</evidence>
<sequence>MAKPRTLLEARPAPASRTRLREGLLLDLKEAELTQCTLYDLDDGLVGIVLPEANTPVPNTLFVQDPKSKVQTLAQIKWRMGPHLGAAYIDDPILLAGAKKFGPDLSQIPSII</sequence>
<reference evidence="1 2" key="1">
    <citation type="submission" date="2017-05" db="EMBL/GenBank/DDBJ databases">
        <authorList>
            <person name="Varghese N."/>
            <person name="Submissions S."/>
        </authorList>
    </citation>
    <scope>NUCLEOTIDE SEQUENCE [LARGE SCALE GENOMIC DNA]</scope>
    <source>
        <strain evidence="1 2">DSM 15949</strain>
    </source>
</reference>
<comment type="caution">
    <text evidence="1">The sequence shown here is derived from an EMBL/GenBank/DDBJ whole genome shotgun (WGS) entry which is preliminary data.</text>
</comment>
<dbReference type="RefSeq" id="WP_155191269.1">
    <property type="nucleotide sequence ID" value="NZ_BAAAEA010000001.1"/>
</dbReference>
<name>A0ABY1N6G9_9HYPH</name>